<keyword evidence="4 8" id="KW-0479">Metal-binding</keyword>
<dbReference type="OrthoDB" id="3945418at2759"/>
<keyword evidence="12" id="KW-1185">Reference proteome</keyword>
<dbReference type="STRING" id="151549.A0A4C1XS72"/>
<dbReference type="InterPro" id="IPR050479">
    <property type="entry name" value="CYP11_CYP27_families"/>
</dbReference>
<dbReference type="GO" id="GO:0005506">
    <property type="term" value="F:iron ion binding"/>
    <property type="evidence" value="ECO:0007669"/>
    <property type="project" value="InterPro"/>
</dbReference>
<dbReference type="PROSITE" id="PS00086">
    <property type="entry name" value="CYTOCHROME_P450"/>
    <property type="match status" value="1"/>
</dbReference>
<comment type="cofactor">
    <cofactor evidence="1 8">
        <name>heme</name>
        <dbReference type="ChEBI" id="CHEBI:30413"/>
    </cofactor>
</comment>
<sequence>MESGGVNEGRLSSDGEGVGHQNFHSLGERQQRTLLLHGYILSITSNAVSNATNDAASLKSWKRIPGPRTLPILGCALQFLPGGPLHKLTGYNFSEYLFNNYGSIVRVEGLFGTPPFILLFDPEDMAQVLRSENWTPERPGFDSLEYFRKKYRNSDPEKSTGLLTEHGDKWKSFRSAVNPVMLQPKIIKLYNTSLDEVAMDMIESSRVGCVRPLSLFYSDESADEVEKRSLVPRSRSHARLRRNATMSHAFSMRSLRNNQNMISEPFDVEMNKWALESIGVVALGGRIGCLRTDLPPDSPARRLIQCVHDIFRIADELDFKPSLWRFITTSNFKRAMKVYQEQIDLSKHFIQQARKQIDEKKITGTEEKGVLEKLLEVDETTAVIMATDTLFAGVDTAANTIIATLYLLAINPDKQAKLREEILSKDERRPYLKACIKESMRLLPIVSGNLRRATKDYNIKGYLIPKGLNVVMNHEFISKQESQYDRPKEYIPERWIHKSEESVNSRAHPMATSPFGFGTRSCIGRRIAELEMETFLARIIEHFHVEWFGPPLKQETRSITYMGSPHLPRSSYISFGLDKPSKNDIEATERSCLLILFAIDRLHLLIVGRLRHVFVSSSTNIPTPAKDV</sequence>
<comment type="similarity">
    <text evidence="2 9">Belongs to the cytochrome P450 family.</text>
</comment>
<reference evidence="11 12" key="1">
    <citation type="journal article" date="2019" name="Commun. Biol.">
        <title>The bagworm genome reveals a unique fibroin gene that provides high tensile strength.</title>
        <authorList>
            <person name="Kono N."/>
            <person name="Nakamura H."/>
            <person name="Ohtoshi R."/>
            <person name="Tomita M."/>
            <person name="Numata K."/>
            <person name="Arakawa K."/>
        </authorList>
    </citation>
    <scope>NUCLEOTIDE SEQUENCE [LARGE SCALE GENOMIC DNA]</scope>
</reference>
<evidence type="ECO:0000256" key="6">
    <source>
        <dbReference type="ARBA" id="ARBA00023004"/>
    </source>
</evidence>
<dbReference type="PANTHER" id="PTHR24279">
    <property type="entry name" value="CYTOCHROME P450"/>
    <property type="match status" value="1"/>
</dbReference>
<gene>
    <name evidence="11" type="primary">CYP12A2</name>
    <name evidence="11" type="ORF">EVAR_43144_1</name>
</gene>
<evidence type="ECO:0000256" key="10">
    <source>
        <dbReference type="SAM" id="MobiDB-lite"/>
    </source>
</evidence>
<evidence type="ECO:0000256" key="3">
    <source>
        <dbReference type="ARBA" id="ARBA00022617"/>
    </source>
</evidence>
<keyword evidence="7 9" id="KW-0503">Monooxygenase</keyword>
<evidence type="ECO:0000256" key="1">
    <source>
        <dbReference type="ARBA" id="ARBA00001971"/>
    </source>
</evidence>
<evidence type="ECO:0000256" key="5">
    <source>
        <dbReference type="ARBA" id="ARBA00023002"/>
    </source>
</evidence>
<dbReference type="CDD" id="cd11054">
    <property type="entry name" value="CYP24A1-like"/>
    <property type="match status" value="1"/>
</dbReference>
<dbReference type="PANTHER" id="PTHR24279:SF120">
    <property type="entry name" value="CYTOCHROME P450"/>
    <property type="match status" value="1"/>
</dbReference>
<dbReference type="EMBL" id="BGZK01000917">
    <property type="protein sequence ID" value="GBP65037.1"/>
    <property type="molecule type" value="Genomic_DNA"/>
</dbReference>
<dbReference type="PRINTS" id="PR00385">
    <property type="entry name" value="P450"/>
</dbReference>
<evidence type="ECO:0000256" key="7">
    <source>
        <dbReference type="ARBA" id="ARBA00023033"/>
    </source>
</evidence>
<protein>
    <submittedName>
        <fullName evidence="11">Cytochrome P450 CYP12A2</fullName>
    </submittedName>
</protein>
<evidence type="ECO:0000313" key="12">
    <source>
        <dbReference type="Proteomes" id="UP000299102"/>
    </source>
</evidence>
<dbReference type="InterPro" id="IPR001128">
    <property type="entry name" value="Cyt_P450"/>
</dbReference>
<dbReference type="GO" id="GO:0004497">
    <property type="term" value="F:monooxygenase activity"/>
    <property type="evidence" value="ECO:0007669"/>
    <property type="project" value="UniProtKB-KW"/>
</dbReference>
<keyword evidence="6 8" id="KW-0408">Iron</keyword>
<dbReference type="SUPFAM" id="SSF48264">
    <property type="entry name" value="Cytochrome P450"/>
    <property type="match status" value="2"/>
</dbReference>
<evidence type="ECO:0000313" key="11">
    <source>
        <dbReference type="EMBL" id="GBP65037.1"/>
    </source>
</evidence>
<dbReference type="GO" id="GO:0020037">
    <property type="term" value="F:heme binding"/>
    <property type="evidence" value="ECO:0007669"/>
    <property type="project" value="InterPro"/>
</dbReference>
<keyword evidence="5 9" id="KW-0560">Oxidoreductase</keyword>
<organism evidence="11 12">
    <name type="scientific">Eumeta variegata</name>
    <name type="common">Bagworm moth</name>
    <name type="synonym">Eumeta japonica</name>
    <dbReference type="NCBI Taxonomy" id="151549"/>
    <lineage>
        <taxon>Eukaryota</taxon>
        <taxon>Metazoa</taxon>
        <taxon>Ecdysozoa</taxon>
        <taxon>Arthropoda</taxon>
        <taxon>Hexapoda</taxon>
        <taxon>Insecta</taxon>
        <taxon>Pterygota</taxon>
        <taxon>Neoptera</taxon>
        <taxon>Endopterygota</taxon>
        <taxon>Lepidoptera</taxon>
        <taxon>Glossata</taxon>
        <taxon>Ditrysia</taxon>
        <taxon>Tineoidea</taxon>
        <taxon>Psychidae</taxon>
        <taxon>Oiketicinae</taxon>
        <taxon>Eumeta</taxon>
    </lineage>
</organism>
<evidence type="ECO:0000256" key="9">
    <source>
        <dbReference type="RuleBase" id="RU000461"/>
    </source>
</evidence>
<dbReference type="InterPro" id="IPR017972">
    <property type="entry name" value="Cyt_P450_CS"/>
</dbReference>
<evidence type="ECO:0000256" key="8">
    <source>
        <dbReference type="PIRSR" id="PIRSR602401-1"/>
    </source>
</evidence>
<dbReference type="Pfam" id="PF00067">
    <property type="entry name" value="p450"/>
    <property type="match status" value="2"/>
</dbReference>
<feature type="binding site" description="axial binding residue" evidence="8">
    <location>
        <position position="522"/>
    </location>
    <ligand>
        <name>heme</name>
        <dbReference type="ChEBI" id="CHEBI:30413"/>
    </ligand>
    <ligandPart>
        <name>Fe</name>
        <dbReference type="ChEBI" id="CHEBI:18248"/>
    </ligandPart>
</feature>
<dbReference type="AlphaFoldDB" id="A0A4C1XS72"/>
<evidence type="ECO:0000256" key="2">
    <source>
        <dbReference type="ARBA" id="ARBA00010617"/>
    </source>
</evidence>
<proteinExistence type="inferred from homology"/>
<comment type="caution">
    <text evidence="11">The sequence shown here is derived from an EMBL/GenBank/DDBJ whole genome shotgun (WGS) entry which is preliminary data.</text>
</comment>
<dbReference type="PRINTS" id="PR00463">
    <property type="entry name" value="EP450I"/>
</dbReference>
<dbReference type="InterPro" id="IPR036396">
    <property type="entry name" value="Cyt_P450_sf"/>
</dbReference>
<dbReference type="Gene3D" id="1.10.630.10">
    <property type="entry name" value="Cytochrome P450"/>
    <property type="match status" value="2"/>
</dbReference>
<keyword evidence="3 8" id="KW-0349">Heme</keyword>
<name>A0A4C1XS72_EUMVA</name>
<dbReference type="Proteomes" id="UP000299102">
    <property type="component" value="Unassembled WGS sequence"/>
</dbReference>
<accession>A0A4C1XS72</accession>
<dbReference type="GO" id="GO:0016705">
    <property type="term" value="F:oxidoreductase activity, acting on paired donors, with incorporation or reduction of molecular oxygen"/>
    <property type="evidence" value="ECO:0007669"/>
    <property type="project" value="InterPro"/>
</dbReference>
<evidence type="ECO:0000256" key="4">
    <source>
        <dbReference type="ARBA" id="ARBA00022723"/>
    </source>
</evidence>
<dbReference type="InterPro" id="IPR002401">
    <property type="entry name" value="Cyt_P450_E_grp-I"/>
</dbReference>
<feature type="region of interest" description="Disordered" evidence="10">
    <location>
        <begin position="1"/>
        <end position="22"/>
    </location>
</feature>